<sequence length="1359" mass="148190">MSAKKMHPPAMVQTPIGPIASKTNTLVVVSNSVGKGAKDRQNAENIVPASVQNGPASDQVNSTKKLSNKAPPVVATIATTTPTVVSSNVVKTVQPNMNGGASVISTLNSTNRRKSHRLTSPNRRRREQQNVFNSLRAWDVKIVSSVQPTVAASQDEVGVKHEIQSAAQGVGSSSISNEASKAKCERSSSASSTTTSGSMSSSVSSNTSSSSCITSSSSVSNSINDNNGLSSKVKKRGVTVVAPTTVPCKEPAVADVVTIPQNVKKKEDSGNRTDVTNDGAKHIQSVPILQPVLTISTANGHCKVQGKKEESGNRPSASNDGKQNIQNAPIVQPVLSISAPNGHSRVHGKVDKKLHQQQQQMIHQHQQHQQQQQPFHQMPRHYSNMYNCDDMLLQTSGGTGEPLYPSYPVSDHMMSGGAGAGTVGINANDSGMAYCYSQNHQHHHQQQHNHSTHQQQQHHHHHQQQSYGSYHQNNNYQQHNRNYGRTGPGGGNLQNGGGKKTWNNNWHNGKKPIQGKYGNKGTSYNHGYRKNYHYYHNSHYGGGGGHYYDQNQNQQSESLRNLIYIKGYSNGQGPPESHGSMSRSPTPSPQSSSPPIEATEASQAIVPGKPVPHEEPSDSGIEETSSNHKKSSTVPSSSSSSSSMVSIPSTDSSAISASVAQNLSMELNCGNGQGYESDSSHSSSYNSHSYRHRKYANSGQVYRSSSSTSSGVSSTATFPPLNPDYHPSIPAMAASASNTPTAMNAQITDFFLRSQSYHGSHQNLTAVSASTSPHPPDSPVNTPRSIVGTQSMPMFSELFTGKQPPQQQLHQQQHSHLQKQQRSQPSSHYGSDNSLEITLPAGSEGSGSASVSPNTSGIASNCGSSGFTSAPASTVPPNEALSMQSGHPKKRYSGRSSPVPYIAPVNQKPNPPPTSTQSDATTPSSQQLSPTSSDRKVQHPSAWDKPPTVSSELTMSPTGPPAFHIAPLSPNGINGTFMYPYDGMNMHTPADRFLTRAHLVELKTPPVELAPSGSKWASLSQAIWDKFVGAQQKEGKYVQKIKLWRYLFLNIRSAFPRLSLYMVGSSISGFASDTSDVDMCLVCRSNTVPFDMRGEALFQLGQLKNYFLNICTMFEEFSVIQAKVPILRFRDTANQIVFDLNFNNSVGIRNTHLLYLYSQMDWRLRPLTLVVKLWAQHHNINDAKNMTISSYSLVLMVIHFLQYGVNPPVLPCLHAMFPDKFVRMSDISTLDLMEKVEPYKNDNNSTLGELLEQFLEYYANFDYAHYAISVRTASVIPIESARVARSYKNDPHHWRQLCIEEPFDLTNTARSVFDADVFDQIKSVFSICWRRLKETNDLSSIFECEPLFIPVASALSITS</sequence>
<evidence type="ECO:0000313" key="12">
    <source>
        <dbReference type="EnsemblMetazoa" id="AALFPA23_022175.P32840"/>
    </source>
</evidence>
<evidence type="ECO:0000259" key="11">
    <source>
        <dbReference type="Pfam" id="PF22600"/>
    </source>
</evidence>
<reference evidence="12" key="2">
    <citation type="submission" date="2025-05" db="UniProtKB">
        <authorList>
            <consortium name="EnsemblMetazoa"/>
        </authorList>
    </citation>
    <scope>IDENTIFICATION</scope>
    <source>
        <strain evidence="12">Foshan</strain>
    </source>
</reference>
<dbReference type="Pfam" id="PF03828">
    <property type="entry name" value="PAP_assoc"/>
    <property type="match status" value="1"/>
</dbReference>
<dbReference type="Pfam" id="PF22600">
    <property type="entry name" value="MTPAP-like_central"/>
    <property type="match status" value="1"/>
</dbReference>
<feature type="compositionally biased region" description="Low complexity" evidence="9">
    <location>
        <begin position="187"/>
        <end position="222"/>
    </location>
</feature>
<feature type="region of interest" description="Disordered" evidence="9">
    <location>
        <begin position="670"/>
        <end position="721"/>
    </location>
</feature>
<evidence type="ECO:0000256" key="3">
    <source>
        <dbReference type="ARBA" id="ARBA00004496"/>
    </source>
</evidence>
<evidence type="ECO:0000256" key="6">
    <source>
        <dbReference type="ARBA" id="ARBA00022723"/>
    </source>
</evidence>
<keyword evidence="6" id="KW-0479">Metal-binding</keyword>
<feature type="compositionally biased region" description="Low complexity" evidence="9">
    <location>
        <begin position="841"/>
        <end position="852"/>
    </location>
</feature>
<feature type="compositionally biased region" description="Low complexity" evidence="9">
    <location>
        <begin position="464"/>
        <end position="480"/>
    </location>
</feature>
<dbReference type="InterPro" id="IPR002058">
    <property type="entry name" value="PAP_assoc"/>
</dbReference>
<keyword evidence="7" id="KW-0460">Magnesium</keyword>
<feature type="compositionally biased region" description="Low complexity" evidence="9">
    <location>
        <begin position="802"/>
        <end position="824"/>
    </location>
</feature>
<feature type="domain" description="PAP-associated" evidence="10">
    <location>
        <begin position="1246"/>
        <end position="1307"/>
    </location>
</feature>
<keyword evidence="5" id="KW-0808">Transferase</keyword>
<evidence type="ECO:0000259" key="10">
    <source>
        <dbReference type="Pfam" id="PF03828"/>
    </source>
</evidence>
<feature type="compositionally biased region" description="Low complexity" evidence="9">
    <location>
        <begin position="675"/>
        <end position="688"/>
    </location>
</feature>
<feature type="region of interest" description="Disordered" evidence="9">
    <location>
        <begin position="165"/>
        <end position="230"/>
    </location>
</feature>
<evidence type="ECO:0000256" key="4">
    <source>
        <dbReference type="ARBA" id="ARBA00022490"/>
    </source>
</evidence>
<keyword evidence="13" id="KW-1185">Reference proteome</keyword>
<dbReference type="SUPFAM" id="SSF81631">
    <property type="entry name" value="PAP/OAS1 substrate-binding domain"/>
    <property type="match status" value="1"/>
</dbReference>
<comment type="cofactor">
    <cofactor evidence="1">
        <name>Mn(2+)</name>
        <dbReference type="ChEBI" id="CHEBI:29035"/>
    </cofactor>
</comment>
<evidence type="ECO:0000256" key="5">
    <source>
        <dbReference type="ARBA" id="ARBA00022679"/>
    </source>
</evidence>
<dbReference type="CDD" id="cd05402">
    <property type="entry name" value="NT_PAP_TUTase"/>
    <property type="match status" value="1"/>
</dbReference>
<feature type="compositionally biased region" description="Polar residues" evidence="9">
    <location>
        <begin position="867"/>
        <end position="885"/>
    </location>
</feature>
<reference evidence="13" key="1">
    <citation type="journal article" date="2015" name="Proc. Natl. Acad. Sci. U.S.A.">
        <title>Genome sequence of the Asian Tiger mosquito, Aedes albopictus, reveals insights into its biology, genetics, and evolution.</title>
        <authorList>
            <person name="Chen X.G."/>
            <person name="Jiang X."/>
            <person name="Gu J."/>
            <person name="Xu M."/>
            <person name="Wu Y."/>
            <person name="Deng Y."/>
            <person name="Zhang C."/>
            <person name="Bonizzoni M."/>
            <person name="Dermauw W."/>
            <person name="Vontas J."/>
            <person name="Armbruster P."/>
            <person name="Huang X."/>
            <person name="Yang Y."/>
            <person name="Zhang H."/>
            <person name="He W."/>
            <person name="Peng H."/>
            <person name="Liu Y."/>
            <person name="Wu K."/>
            <person name="Chen J."/>
            <person name="Lirakis M."/>
            <person name="Topalis P."/>
            <person name="Van Leeuwen T."/>
            <person name="Hall A.B."/>
            <person name="Jiang X."/>
            <person name="Thorpe C."/>
            <person name="Mueller R.L."/>
            <person name="Sun C."/>
            <person name="Waterhouse R.M."/>
            <person name="Yan G."/>
            <person name="Tu Z.J."/>
            <person name="Fang X."/>
            <person name="James A.A."/>
        </authorList>
    </citation>
    <scope>NUCLEOTIDE SEQUENCE [LARGE SCALE GENOMIC DNA]</scope>
    <source>
        <strain evidence="13">Foshan</strain>
    </source>
</reference>
<feature type="region of interest" description="Disordered" evidence="9">
    <location>
        <begin position="303"/>
        <end position="324"/>
    </location>
</feature>
<accession>A0ABM1ZVZ3</accession>
<organism evidence="12 13">
    <name type="scientific">Aedes albopictus</name>
    <name type="common">Asian tiger mosquito</name>
    <name type="synonym">Stegomyia albopicta</name>
    <dbReference type="NCBI Taxonomy" id="7160"/>
    <lineage>
        <taxon>Eukaryota</taxon>
        <taxon>Metazoa</taxon>
        <taxon>Ecdysozoa</taxon>
        <taxon>Arthropoda</taxon>
        <taxon>Hexapoda</taxon>
        <taxon>Insecta</taxon>
        <taxon>Pterygota</taxon>
        <taxon>Neoptera</taxon>
        <taxon>Endopterygota</taxon>
        <taxon>Diptera</taxon>
        <taxon>Nematocera</taxon>
        <taxon>Culicoidea</taxon>
        <taxon>Culicidae</taxon>
        <taxon>Culicinae</taxon>
        <taxon>Aedini</taxon>
        <taxon>Aedes</taxon>
        <taxon>Stegomyia</taxon>
    </lineage>
</organism>
<feature type="compositionally biased region" description="Polar residues" evidence="9">
    <location>
        <begin position="948"/>
        <end position="957"/>
    </location>
</feature>
<feature type="region of interest" description="Disordered" evidence="9">
    <location>
        <begin position="566"/>
        <end position="649"/>
    </location>
</feature>
<dbReference type="GeneID" id="109416240"/>
<evidence type="ECO:0000256" key="7">
    <source>
        <dbReference type="ARBA" id="ARBA00022842"/>
    </source>
</evidence>
<proteinExistence type="inferred from homology"/>
<feature type="compositionally biased region" description="Polar residues" evidence="9">
    <location>
        <begin position="50"/>
        <end position="65"/>
    </location>
</feature>
<feature type="region of interest" description="Disordered" evidence="9">
    <location>
        <begin position="439"/>
        <end position="521"/>
    </location>
</feature>
<dbReference type="PANTHER" id="PTHR12271:SF40">
    <property type="entry name" value="POLY(A) RNA POLYMERASE GLD2"/>
    <property type="match status" value="1"/>
</dbReference>
<dbReference type="InterPro" id="IPR054708">
    <property type="entry name" value="MTPAP-like_central"/>
</dbReference>
<feature type="region of interest" description="Disordered" evidence="9">
    <location>
        <begin position="801"/>
        <end position="854"/>
    </location>
</feature>
<name>A0ABM1ZVZ3_AEDAL</name>
<feature type="domain" description="Poly(A) RNA polymerase mitochondrial-like central palm" evidence="11">
    <location>
        <begin position="1019"/>
        <end position="1159"/>
    </location>
</feature>
<feature type="region of interest" description="Disordered" evidence="9">
    <location>
        <begin position="35"/>
        <end position="67"/>
    </location>
</feature>
<evidence type="ECO:0000256" key="8">
    <source>
        <dbReference type="ARBA" id="ARBA00038491"/>
    </source>
</evidence>
<dbReference type="RefSeq" id="XP_062715041.1">
    <property type="nucleotide sequence ID" value="XM_062859057.1"/>
</dbReference>
<feature type="region of interest" description="Disordered" evidence="9">
    <location>
        <begin position="867"/>
        <end position="958"/>
    </location>
</feature>
<feature type="compositionally biased region" description="Low complexity" evidence="9">
    <location>
        <begin position="704"/>
        <end position="717"/>
    </location>
</feature>
<evidence type="ECO:0000256" key="1">
    <source>
        <dbReference type="ARBA" id="ARBA00001936"/>
    </source>
</evidence>
<comment type="similarity">
    <text evidence="8">Belongs to the DNA polymerase type-B-like family. GLD2 subfamily.</text>
</comment>
<comment type="cofactor">
    <cofactor evidence="2">
        <name>Mg(2+)</name>
        <dbReference type="ChEBI" id="CHEBI:18420"/>
    </cofactor>
</comment>
<feature type="compositionally biased region" description="Polar residues" evidence="9">
    <location>
        <begin position="165"/>
        <end position="179"/>
    </location>
</feature>
<dbReference type="EnsemblMetazoa" id="AALFPA23_022175.R32840">
    <property type="protein sequence ID" value="AALFPA23_022175.P32840"/>
    <property type="gene ID" value="AALFPA23_022175"/>
</dbReference>
<dbReference type="PANTHER" id="PTHR12271">
    <property type="entry name" value="POLY A POLYMERASE CID PAP -RELATED"/>
    <property type="match status" value="1"/>
</dbReference>
<feature type="region of interest" description="Disordered" evidence="9">
    <location>
        <begin position="109"/>
        <end position="130"/>
    </location>
</feature>
<evidence type="ECO:0000313" key="13">
    <source>
        <dbReference type="Proteomes" id="UP000069940"/>
    </source>
</evidence>
<feature type="compositionally biased region" description="Polar residues" evidence="9">
    <location>
        <begin position="825"/>
        <end position="836"/>
    </location>
</feature>
<evidence type="ECO:0000256" key="2">
    <source>
        <dbReference type="ARBA" id="ARBA00001946"/>
    </source>
</evidence>
<keyword evidence="4" id="KW-0963">Cytoplasm</keyword>
<dbReference type="Gene3D" id="3.30.460.10">
    <property type="entry name" value="Beta Polymerase, domain 2"/>
    <property type="match status" value="1"/>
</dbReference>
<evidence type="ECO:0000256" key="9">
    <source>
        <dbReference type="SAM" id="MobiDB-lite"/>
    </source>
</evidence>
<feature type="compositionally biased region" description="Basic residues" evidence="9">
    <location>
        <begin position="440"/>
        <end position="463"/>
    </location>
</feature>
<feature type="compositionally biased region" description="Low complexity" evidence="9">
    <location>
        <begin position="632"/>
        <end position="649"/>
    </location>
</feature>
<feature type="compositionally biased region" description="Polar residues" evidence="9">
    <location>
        <begin position="313"/>
        <end position="324"/>
    </location>
</feature>
<dbReference type="InterPro" id="IPR043519">
    <property type="entry name" value="NT_sf"/>
</dbReference>
<feature type="compositionally biased region" description="Basic residues" evidence="9">
    <location>
        <begin position="111"/>
        <end position="126"/>
    </location>
</feature>
<dbReference type="Gene3D" id="1.10.1410.10">
    <property type="match status" value="1"/>
</dbReference>
<dbReference type="SUPFAM" id="SSF81301">
    <property type="entry name" value="Nucleotidyltransferase"/>
    <property type="match status" value="1"/>
</dbReference>
<feature type="compositionally biased region" description="Gly residues" evidence="9">
    <location>
        <begin position="486"/>
        <end position="499"/>
    </location>
</feature>
<feature type="compositionally biased region" description="Low complexity" evidence="9">
    <location>
        <begin position="580"/>
        <end position="595"/>
    </location>
</feature>
<feature type="compositionally biased region" description="Low complexity" evidence="9">
    <location>
        <begin position="921"/>
        <end position="932"/>
    </location>
</feature>
<evidence type="ECO:0008006" key="14">
    <source>
        <dbReference type="Google" id="ProtNLM"/>
    </source>
</evidence>
<dbReference type="Proteomes" id="UP000069940">
    <property type="component" value="Unassembled WGS sequence"/>
</dbReference>
<comment type="subcellular location">
    <subcellularLocation>
        <location evidence="3">Cytoplasm</location>
    </subcellularLocation>
</comment>
<feature type="region of interest" description="Disordered" evidence="9">
    <location>
        <begin position="765"/>
        <end position="787"/>
    </location>
</feature>
<protein>
    <recommendedName>
        <fullName evidence="14">PAP-associated domain-containing protein</fullName>
    </recommendedName>
</protein>